<evidence type="ECO:0000313" key="1">
    <source>
        <dbReference type="EMBL" id="MDR6530646.1"/>
    </source>
</evidence>
<gene>
    <name evidence="1" type="ORF">J2800_001385</name>
</gene>
<comment type="caution">
    <text evidence="1">The sequence shown here is derived from an EMBL/GenBank/DDBJ whole genome shotgun (WGS) entry which is preliminary data.</text>
</comment>
<dbReference type="Proteomes" id="UP001262754">
    <property type="component" value="Unassembled WGS sequence"/>
</dbReference>
<evidence type="ECO:0008006" key="3">
    <source>
        <dbReference type="Google" id="ProtNLM"/>
    </source>
</evidence>
<dbReference type="RefSeq" id="WP_056754336.1">
    <property type="nucleotide sequence ID" value="NZ_BMLD01000003.1"/>
</dbReference>
<proteinExistence type="predicted"/>
<organism evidence="1 2">
    <name type="scientific">Caulobacter rhizosphaerae</name>
    <dbReference type="NCBI Taxonomy" id="2010972"/>
    <lineage>
        <taxon>Bacteria</taxon>
        <taxon>Pseudomonadati</taxon>
        <taxon>Pseudomonadota</taxon>
        <taxon>Alphaproteobacteria</taxon>
        <taxon>Caulobacterales</taxon>
        <taxon>Caulobacteraceae</taxon>
        <taxon>Caulobacter</taxon>
    </lineage>
</organism>
<evidence type="ECO:0000313" key="2">
    <source>
        <dbReference type="Proteomes" id="UP001262754"/>
    </source>
</evidence>
<reference evidence="1 2" key="1">
    <citation type="submission" date="2023-07" db="EMBL/GenBank/DDBJ databases">
        <title>Sorghum-associated microbial communities from plants grown in Nebraska, USA.</title>
        <authorList>
            <person name="Schachtman D."/>
        </authorList>
    </citation>
    <scope>NUCLEOTIDE SEQUENCE [LARGE SCALE GENOMIC DNA]</scope>
    <source>
        <strain evidence="1 2">DS2154</strain>
    </source>
</reference>
<dbReference type="EMBL" id="JAVDRL010000004">
    <property type="protein sequence ID" value="MDR6530646.1"/>
    <property type="molecule type" value="Genomic_DNA"/>
</dbReference>
<accession>A0ABU1MWW7</accession>
<protein>
    <recommendedName>
        <fullName evidence="3">Rho-binding antiterminator</fullName>
    </recommendedName>
</protein>
<sequence length="82" mass="9347">MSKRAPVPVSPFGSQDYELLCDNLVTLREAHIRSRHARPMRVGDLCTLTQDGEVYELVVTDFTDRGGEGWSVRCRIIEALRR</sequence>
<keyword evidence="2" id="KW-1185">Reference proteome</keyword>
<name>A0ABU1MWW7_9CAUL</name>